<proteinExistence type="predicted"/>
<gene>
    <name evidence="1" type="ORF">PG994_014108</name>
</gene>
<sequence>MFAKRGRLSVSFTTTSTILNQTTGKIFIDLTYEDGAAAAGKDRPAPLCLKGSFNPAVADRRQHEDEVLKHYLASLTRLGGPALDWRGDEEVRPEYRKCVLSGMGWVLTPEQMQRGERVHAMVERYAAAFEDHKVIVLIEVLPDPPSASPDSDSSLSSS</sequence>
<name>A0ABR1T3D6_9PEZI</name>
<evidence type="ECO:0000313" key="1">
    <source>
        <dbReference type="EMBL" id="KAK8041101.1"/>
    </source>
</evidence>
<reference evidence="1 2" key="1">
    <citation type="submission" date="2023-01" db="EMBL/GenBank/DDBJ databases">
        <title>Analysis of 21 Apiospora genomes using comparative genomics revels a genus with tremendous synthesis potential of carbohydrate active enzymes and secondary metabolites.</title>
        <authorList>
            <person name="Sorensen T."/>
        </authorList>
    </citation>
    <scope>NUCLEOTIDE SEQUENCE [LARGE SCALE GENOMIC DNA]</scope>
    <source>
        <strain evidence="1 2">CBS 135458</strain>
    </source>
</reference>
<protein>
    <submittedName>
        <fullName evidence="1">Uncharacterized protein</fullName>
    </submittedName>
</protein>
<dbReference type="GeneID" id="92098580"/>
<accession>A0ABR1T3D6</accession>
<organism evidence="1 2">
    <name type="scientific">Apiospora phragmitis</name>
    <dbReference type="NCBI Taxonomy" id="2905665"/>
    <lineage>
        <taxon>Eukaryota</taxon>
        <taxon>Fungi</taxon>
        <taxon>Dikarya</taxon>
        <taxon>Ascomycota</taxon>
        <taxon>Pezizomycotina</taxon>
        <taxon>Sordariomycetes</taxon>
        <taxon>Xylariomycetidae</taxon>
        <taxon>Amphisphaeriales</taxon>
        <taxon>Apiosporaceae</taxon>
        <taxon>Apiospora</taxon>
    </lineage>
</organism>
<dbReference type="Proteomes" id="UP001480595">
    <property type="component" value="Unassembled WGS sequence"/>
</dbReference>
<dbReference type="EMBL" id="JAQQWL010000015">
    <property type="protein sequence ID" value="KAK8041101.1"/>
    <property type="molecule type" value="Genomic_DNA"/>
</dbReference>
<dbReference type="RefSeq" id="XP_066708646.1">
    <property type="nucleotide sequence ID" value="XM_066865517.1"/>
</dbReference>
<comment type="caution">
    <text evidence="1">The sequence shown here is derived from an EMBL/GenBank/DDBJ whole genome shotgun (WGS) entry which is preliminary data.</text>
</comment>
<keyword evidence="2" id="KW-1185">Reference proteome</keyword>
<evidence type="ECO:0000313" key="2">
    <source>
        <dbReference type="Proteomes" id="UP001480595"/>
    </source>
</evidence>